<organism evidence="1 2">
    <name type="scientific">Vibrio aquaticus</name>
    <dbReference type="NCBI Taxonomy" id="2496559"/>
    <lineage>
        <taxon>Bacteria</taxon>
        <taxon>Pseudomonadati</taxon>
        <taxon>Pseudomonadota</taxon>
        <taxon>Gammaproteobacteria</taxon>
        <taxon>Vibrionales</taxon>
        <taxon>Vibrionaceae</taxon>
        <taxon>Vibrio</taxon>
    </lineage>
</organism>
<comment type="caution">
    <text evidence="1">The sequence shown here is derived from an EMBL/GenBank/DDBJ whole genome shotgun (WGS) entry which is preliminary data.</text>
</comment>
<sequence length="113" mass="13053">MSLVDQVLSVVLTRSSSKENPTSHKLSENIDKIKQKIADNDKEILKLGEKLKAQDKLIQRLEGNDTHRVCLDPKTRAKRIKFNQTGYDITHSKLQKLLEKDDKYQTQLKKLPL</sequence>
<evidence type="ECO:0000313" key="1">
    <source>
        <dbReference type="EMBL" id="RTZ16661.1"/>
    </source>
</evidence>
<dbReference type="EMBL" id="RXZH01000002">
    <property type="protein sequence ID" value="RTZ16661.1"/>
    <property type="molecule type" value="Genomic_DNA"/>
</dbReference>
<dbReference type="Proteomes" id="UP000268973">
    <property type="component" value="Unassembled WGS sequence"/>
</dbReference>
<proteinExistence type="predicted"/>
<dbReference type="RefSeq" id="WP_126573603.1">
    <property type="nucleotide sequence ID" value="NZ_RXZH01000002.1"/>
</dbReference>
<evidence type="ECO:0000313" key="2">
    <source>
        <dbReference type="Proteomes" id="UP000268973"/>
    </source>
</evidence>
<reference evidence="1 2" key="1">
    <citation type="submission" date="2018-12" db="EMBL/GenBank/DDBJ databases">
        <title>Vibrio sp. isolated from China Sea.</title>
        <authorList>
            <person name="Li Y."/>
        </authorList>
    </citation>
    <scope>NUCLEOTIDE SEQUENCE [LARGE SCALE GENOMIC DNA]</scope>
    <source>
        <strain evidence="1 2">BEI207</strain>
    </source>
</reference>
<name>A0A3S0MPH1_9VIBR</name>
<keyword evidence="2" id="KW-1185">Reference proteome</keyword>
<dbReference type="AlphaFoldDB" id="A0A3S0MPH1"/>
<gene>
    <name evidence="1" type="ORF">EJ063_07665</name>
</gene>
<accession>A0A3S0MPH1</accession>
<protein>
    <submittedName>
        <fullName evidence="1">Uncharacterized protein</fullName>
    </submittedName>
</protein>